<protein>
    <submittedName>
        <fullName evidence="1">Uncharacterized protein</fullName>
    </submittedName>
</protein>
<sequence>MTTCEPCALREAGDTAQAETYESIRQQRLLLSFLNDAGDSVAMIASELRGCHDCMGRIAASYLTMTAESLCAMFGRENAIAAVQKGLLEDLDG</sequence>
<dbReference type="AlphaFoldDB" id="A0AAD1HAE7"/>
<name>A0AAD1HAE7_9MYCO</name>
<gene>
    <name evidence="1" type="ORF">MMOR_27880</name>
</gene>
<proteinExistence type="predicted"/>
<dbReference type="Proteomes" id="UP000466681">
    <property type="component" value="Chromosome"/>
</dbReference>
<reference evidence="1 2" key="1">
    <citation type="journal article" date="2019" name="Emerg. Microbes Infect.">
        <title>Comprehensive subspecies identification of 175 nontuberculous mycobacteria species based on 7547 genomic profiles.</title>
        <authorList>
            <person name="Matsumoto Y."/>
            <person name="Kinjo T."/>
            <person name="Motooka D."/>
            <person name="Nabeya D."/>
            <person name="Jung N."/>
            <person name="Uechi K."/>
            <person name="Horii T."/>
            <person name="Iida T."/>
            <person name="Fujita J."/>
            <person name="Nakamura S."/>
        </authorList>
    </citation>
    <scope>NUCLEOTIDE SEQUENCE [LARGE SCALE GENOMIC DNA]</scope>
    <source>
        <strain evidence="1 2">JCM 6375</strain>
    </source>
</reference>
<evidence type="ECO:0000313" key="1">
    <source>
        <dbReference type="EMBL" id="BBX01852.1"/>
    </source>
</evidence>
<evidence type="ECO:0000313" key="2">
    <source>
        <dbReference type="Proteomes" id="UP000466681"/>
    </source>
</evidence>
<accession>A0AAD1HAE7</accession>
<keyword evidence="2" id="KW-1185">Reference proteome</keyword>
<dbReference type="EMBL" id="AP022560">
    <property type="protein sequence ID" value="BBX01852.1"/>
    <property type="molecule type" value="Genomic_DNA"/>
</dbReference>
<dbReference type="RefSeq" id="WP_133056568.1">
    <property type="nucleotide sequence ID" value="NZ_AP022560.1"/>
</dbReference>
<organism evidence="1 2">
    <name type="scientific">Mycolicibacterium moriokaense</name>
    <dbReference type="NCBI Taxonomy" id="39691"/>
    <lineage>
        <taxon>Bacteria</taxon>
        <taxon>Bacillati</taxon>
        <taxon>Actinomycetota</taxon>
        <taxon>Actinomycetes</taxon>
        <taxon>Mycobacteriales</taxon>
        <taxon>Mycobacteriaceae</taxon>
        <taxon>Mycolicibacterium</taxon>
    </lineage>
</organism>
<dbReference type="KEGG" id="mmor:MMOR_27880"/>